<organism evidence="1 2">
    <name type="scientific">Candidatus Merdivivens pullicola</name>
    <dbReference type="NCBI Taxonomy" id="2840872"/>
    <lineage>
        <taxon>Bacteria</taxon>
        <taxon>Pseudomonadati</taxon>
        <taxon>Bacteroidota</taxon>
        <taxon>Bacteroidia</taxon>
        <taxon>Bacteroidales</taxon>
        <taxon>Muribaculaceae</taxon>
        <taxon>Muribaculaceae incertae sedis</taxon>
        <taxon>Candidatus Merdivivens</taxon>
    </lineage>
</organism>
<reference evidence="1" key="1">
    <citation type="submission" date="2020-10" db="EMBL/GenBank/DDBJ databases">
        <authorList>
            <person name="Gilroy R."/>
        </authorList>
    </citation>
    <scope>NUCLEOTIDE SEQUENCE</scope>
    <source>
        <strain evidence="1">B1-8020</strain>
    </source>
</reference>
<name>A0A9D9IIS0_9BACT</name>
<evidence type="ECO:0000313" key="1">
    <source>
        <dbReference type="EMBL" id="MBO8472920.1"/>
    </source>
</evidence>
<accession>A0A9D9IIS0</accession>
<dbReference type="Proteomes" id="UP000823604">
    <property type="component" value="Unassembled WGS sequence"/>
</dbReference>
<evidence type="ECO:0000313" key="2">
    <source>
        <dbReference type="Proteomes" id="UP000823604"/>
    </source>
</evidence>
<protein>
    <submittedName>
        <fullName evidence="1">Uncharacterized protein</fullName>
    </submittedName>
</protein>
<proteinExistence type="predicted"/>
<dbReference type="EMBL" id="JADIMA010000042">
    <property type="protein sequence ID" value="MBO8472920.1"/>
    <property type="molecule type" value="Genomic_DNA"/>
</dbReference>
<reference evidence="1" key="2">
    <citation type="journal article" date="2021" name="PeerJ">
        <title>Extensive microbial diversity within the chicken gut microbiome revealed by metagenomics and culture.</title>
        <authorList>
            <person name="Gilroy R."/>
            <person name="Ravi A."/>
            <person name="Getino M."/>
            <person name="Pursley I."/>
            <person name="Horton D.L."/>
            <person name="Alikhan N.F."/>
            <person name="Baker D."/>
            <person name="Gharbi K."/>
            <person name="Hall N."/>
            <person name="Watson M."/>
            <person name="Adriaenssens E.M."/>
            <person name="Foster-Nyarko E."/>
            <person name="Jarju S."/>
            <person name="Secka A."/>
            <person name="Antonio M."/>
            <person name="Oren A."/>
            <person name="Chaudhuri R.R."/>
            <person name="La Ragione R."/>
            <person name="Hildebrand F."/>
            <person name="Pallen M.J."/>
        </authorList>
    </citation>
    <scope>NUCLEOTIDE SEQUENCE</scope>
    <source>
        <strain evidence="1">B1-8020</strain>
    </source>
</reference>
<dbReference type="AlphaFoldDB" id="A0A9D9IIS0"/>
<comment type="caution">
    <text evidence="1">The sequence shown here is derived from an EMBL/GenBank/DDBJ whole genome shotgun (WGS) entry which is preliminary data.</text>
</comment>
<sequence>MRCKSFLLAALILFMSVFTVSGQIRVKNQIQLSNMLVFTVVDRADGQVGLILRTESERGYELSNDARILFRLSDGEVIELQGQLLNVDKFRGTDDFWISFSGDHGSAFFSDLDNVYLSEAEFVIPQETFFKMMKGIKKMRVNMLPKPYNKEWRNNKLGKQLSRAYDYARENGFESEF</sequence>
<gene>
    <name evidence="1" type="ORF">IAB81_04755</name>
</gene>